<evidence type="ECO:0000313" key="10">
    <source>
        <dbReference type="EMBL" id="KAG6396812.1"/>
    </source>
</evidence>
<feature type="transmembrane region" description="Helical" evidence="9">
    <location>
        <begin position="49"/>
        <end position="68"/>
    </location>
</feature>
<reference evidence="10" key="1">
    <citation type="submission" date="2018-01" db="EMBL/GenBank/DDBJ databases">
        <authorList>
            <person name="Mao J.F."/>
        </authorList>
    </citation>
    <scope>NUCLEOTIDE SEQUENCE</scope>
    <source>
        <strain evidence="10">Huo1</strain>
        <tissue evidence="10">Leaf</tissue>
    </source>
</reference>
<protein>
    <recommendedName>
        <fullName evidence="12">Aluminum-activated malate transporter</fullName>
    </recommendedName>
</protein>
<keyword evidence="4 9" id="KW-0812">Transmembrane</keyword>
<dbReference type="PANTHER" id="PTHR31086">
    <property type="entry name" value="ALUMINUM-ACTIVATED MALATE TRANSPORTER 10"/>
    <property type="match status" value="1"/>
</dbReference>
<feature type="transmembrane region" description="Helical" evidence="9">
    <location>
        <begin position="175"/>
        <end position="198"/>
    </location>
</feature>
<comment type="subcellular location">
    <subcellularLocation>
        <location evidence="1">Membrane</location>
        <topology evidence="1">Multi-pass membrane protein</topology>
    </subcellularLocation>
</comment>
<dbReference type="Proteomes" id="UP000298416">
    <property type="component" value="Unassembled WGS sequence"/>
</dbReference>
<sequence>MDLRPLMKLQPLAVLSGRKRGIVFQIPACQLLWIGEEGYKLVKEDPRRVVHAFKVGLATAALSLLHYYGVFFQASGVDGLLTITTLLSVFEYTVGATLGKGLNKLFATLLGVALGFGVRHLATLLPEKYGVVIGLSVTFIVKARFDECFSAFMVSFTLIVVSWDPDDITLKAECAHLIGILAAGIAGILICIFVFPVWAGEDLHVDTADNIDRLARYLEAFGDAYFQESHDDGIEALKDYKSVLEYKGKEDSLVNFARWELRHKKFRCCHPWDQYLVIGSATRECAYKIEVLNNYLVSDVQTPLELRMKIRDLCTEISFECGLALKEVAAGLRTMKSSLYSEMHIADAKAATETLKGILKTGFWHHDEFLDALPAVAVASLLIDTVTCAAKIIDSVEVLSTEAKLEKPDPALTAAVLTNPFQMNSFNGLVAGSEAAAAGIPSANVRAYTLDLALVKGKIVVCTLEEILDSRNIKAANEKQAGGMITLDLAST</sequence>
<keyword evidence="6" id="KW-0406">Ion transport</keyword>
<dbReference type="GO" id="GO:0015743">
    <property type="term" value="P:malate transport"/>
    <property type="evidence" value="ECO:0007669"/>
    <property type="project" value="InterPro"/>
</dbReference>
<evidence type="ECO:0000256" key="5">
    <source>
        <dbReference type="ARBA" id="ARBA00022989"/>
    </source>
</evidence>
<dbReference type="GO" id="GO:0034220">
    <property type="term" value="P:monoatomic ion transmembrane transport"/>
    <property type="evidence" value="ECO:0007669"/>
    <property type="project" value="UniProtKB-KW"/>
</dbReference>
<organism evidence="10">
    <name type="scientific">Salvia splendens</name>
    <name type="common">Scarlet sage</name>
    <dbReference type="NCBI Taxonomy" id="180675"/>
    <lineage>
        <taxon>Eukaryota</taxon>
        <taxon>Viridiplantae</taxon>
        <taxon>Streptophyta</taxon>
        <taxon>Embryophyta</taxon>
        <taxon>Tracheophyta</taxon>
        <taxon>Spermatophyta</taxon>
        <taxon>Magnoliopsida</taxon>
        <taxon>eudicotyledons</taxon>
        <taxon>Gunneridae</taxon>
        <taxon>Pentapetalae</taxon>
        <taxon>asterids</taxon>
        <taxon>lamiids</taxon>
        <taxon>Lamiales</taxon>
        <taxon>Lamiaceae</taxon>
        <taxon>Nepetoideae</taxon>
        <taxon>Mentheae</taxon>
        <taxon>Salviinae</taxon>
        <taxon>Salvia</taxon>
        <taxon>Salvia subgen. Calosphace</taxon>
        <taxon>core Calosphace</taxon>
    </lineage>
</organism>
<name>A0A8X8Z9Y5_SALSN</name>
<evidence type="ECO:0000256" key="6">
    <source>
        <dbReference type="ARBA" id="ARBA00023065"/>
    </source>
</evidence>
<gene>
    <name evidence="10" type="ORF">SASPL_142969</name>
</gene>
<evidence type="ECO:0000256" key="2">
    <source>
        <dbReference type="ARBA" id="ARBA00007079"/>
    </source>
</evidence>
<dbReference type="Pfam" id="PF11744">
    <property type="entry name" value="ALMT"/>
    <property type="match status" value="1"/>
</dbReference>
<evidence type="ECO:0000313" key="11">
    <source>
        <dbReference type="Proteomes" id="UP000298416"/>
    </source>
</evidence>
<keyword evidence="7 9" id="KW-0472">Membrane</keyword>
<feature type="transmembrane region" description="Helical" evidence="9">
    <location>
        <begin position="80"/>
        <end position="98"/>
    </location>
</feature>
<keyword evidence="8" id="KW-0407">Ion channel</keyword>
<dbReference type="GO" id="GO:0016020">
    <property type="term" value="C:membrane"/>
    <property type="evidence" value="ECO:0007669"/>
    <property type="project" value="UniProtKB-SubCell"/>
</dbReference>
<evidence type="ECO:0000256" key="9">
    <source>
        <dbReference type="SAM" id="Phobius"/>
    </source>
</evidence>
<comment type="similarity">
    <text evidence="2">Belongs to the aromatic acid exporter (TC 2.A.85) family.</text>
</comment>
<evidence type="ECO:0000256" key="3">
    <source>
        <dbReference type="ARBA" id="ARBA00022448"/>
    </source>
</evidence>
<keyword evidence="11" id="KW-1185">Reference proteome</keyword>
<keyword evidence="3" id="KW-0813">Transport</keyword>
<comment type="caution">
    <text evidence="10">The sequence shown here is derived from an EMBL/GenBank/DDBJ whole genome shotgun (WGS) entry which is preliminary data.</text>
</comment>
<evidence type="ECO:0000256" key="7">
    <source>
        <dbReference type="ARBA" id="ARBA00023136"/>
    </source>
</evidence>
<dbReference type="EMBL" id="PNBA02000016">
    <property type="protein sequence ID" value="KAG6396812.1"/>
    <property type="molecule type" value="Genomic_DNA"/>
</dbReference>
<evidence type="ECO:0008006" key="12">
    <source>
        <dbReference type="Google" id="ProtNLM"/>
    </source>
</evidence>
<keyword evidence="5 9" id="KW-1133">Transmembrane helix</keyword>
<evidence type="ECO:0000256" key="1">
    <source>
        <dbReference type="ARBA" id="ARBA00004141"/>
    </source>
</evidence>
<evidence type="ECO:0000256" key="4">
    <source>
        <dbReference type="ARBA" id="ARBA00022692"/>
    </source>
</evidence>
<dbReference type="AlphaFoldDB" id="A0A8X8Z9Y5"/>
<evidence type="ECO:0000256" key="8">
    <source>
        <dbReference type="ARBA" id="ARBA00023303"/>
    </source>
</evidence>
<reference evidence="10" key="2">
    <citation type="submission" date="2020-08" db="EMBL/GenBank/DDBJ databases">
        <title>Plant Genome Project.</title>
        <authorList>
            <person name="Zhang R.-G."/>
        </authorList>
    </citation>
    <scope>NUCLEOTIDE SEQUENCE</scope>
    <source>
        <strain evidence="10">Huo1</strain>
        <tissue evidence="10">Leaf</tissue>
    </source>
</reference>
<accession>A0A8X8Z9Y5</accession>
<proteinExistence type="inferred from homology"/>
<dbReference type="InterPro" id="IPR020966">
    <property type="entry name" value="ALMT"/>
</dbReference>